<dbReference type="Proteomes" id="UP000237271">
    <property type="component" value="Unassembled WGS sequence"/>
</dbReference>
<proteinExistence type="predicted"/>
<dbReference type="EMBL" id="NCKW01003477">
    <property type="protein sequence ID" value="POM76300.1"/>
    <property type="molecule type" value="Genomic_DNA"/>
</dbReference>
<accession>A0A2P4YEQ3</accession>
<gene>
    <name evidence="1" type="ORF">PHPALM_6474</name>
</gene>
<name>A0A2P4YEQ3_9STRA</name>
<evidence type="ECO:0000313" key="1">
    <source>
        <dbReference type="EMBL" id="POM76300.1"/>
    </source>
</evidence>
<keyword evidence="2" id="KW-1185">Reference proteome</keyword>
<dbReference type="AlphaFoldDB" id="A0A2P4YEQ3"/>
<reference evidence="1 2" key="1">
    <citation type="journal article" date="2017" name="Genome Biol. Evol.">
        <title>Phytophthora megakarya and P. palmivora, closely related causal agents of cacao black pod rot, underwent increases in genome sizes and gene numbers by different mechanisms.</title>
        <authorList>
            <person name="Ali S.S."/>
            <person name="Shao J."/>
            <person name="Lary D.J."/>
            <person name="Kronmiller B."/>
            <person name="Shen D."/>
            <person name="Strem M.D."/>
            <person name="Amoako-Attah I."/>
            <person name="Akrofi A.Y."/>
            <person name="Begoude B.A."/>
            <person name="Ten Hoopen G.M."/>
            <person name="Coulibaly K."/>
            <person name="Kebe B.I."/>
            <person name="Melnick R.L."/>
            <person name="Guiltinan M.J."/>
            <person name="Tyler B.M."/>
            <person name="Meinhardt L.W."/>
            <person name="Bailey B.A."/>
        </authorList>
    </citation>
    <scope>NUCLEOTIDE SEQUENCE [LARGE SCALE GENOMIC DNA]</scope>
    <source>
        <strain evidence="2">sbr112.9</strain>
    </source>
</reference>
<organism evidence="1 2">
    <name type="scientific">Phytophthora palmivora</name>
    <dbReference type="NCBI Taxonomy" id="4796"/>
    <lineage>
        <taxon>Eukaryota</taxon>
        <taxon>Sar</taxon>
        <taxon>Stramenopiles</taxon>
        <taxon>Oomycota</taxon>
        <taxon>Peronosporomycetes</taxon>
        <taxon>Peronosporales</taxon>
        <taxon>Peronosporaceae</taxon>
        <taxon>Phytophthora</taxon>
    </lineage>
</organism>
<evidence type="ECO:0000313" key="2">
    <source>
        <dbReference type="Proteomes" id="UP000237271"/>
    </source>
</evidence>
<comment type="caution">
    <text evidence="1">The sequence shown here is derived from an EMBL/GenBank/DDBJ whole genome shotgun (WGS) entry which is preliminary data.</text>
</comment>
<sequence>MVEDVGFVNFVKFITEELGRIKVHITKRAQVCSDIVDLAQCLRLKVKESIGRSCLYFSMTRIARNAASYISFTIYYVTENFDLASWTLEVMEISGKHDAYERSAVVDLYETRALTWLHLVISSGLIMQYFPRNTSCSFKEKTSERDIEPWERIVSAEPDSLRSEIEGEEELSVEDLAQMENLRDGVLDEVESLINSSVEHSEKVQLANMRTIVQSFDRWLSTSENHQRLEIEWQ</sequence>
<protein>
    <submittedName>
        <fullName evidence="1">Uncharacterized protein</fullName>
    </submittedName>
</protein>